<dbReference type="PANTHER" id="PTHR35841:SF1">
    <property type="entry name" value="PHOSPHONATES-BINDING PERIPLASMIC PROTEIN"/>
    <property type="match status" value="1"/>
</dbReference>
<evidence type="ECO:0000256" key="1">
    <source>
        <dbReference type="ARBA" id="ARBA00007162"/>
    </source>
</evidence>
<dbReference type="RefSeq" id="WP_012469224.1">
    <property type="nucleotide sequence ID" value="NC_010814.1"/>
</dbReference>
<dbReference type="NCBIfam" id="TIGR01098">
    <property type="entry name" value="3A0109s03R"/>
    <property type="match status" value="1"/>
</dbReference>
<dbReference type="HOGENOM" id="CLU_051472_6_3_7"/>
<dbReference type="SUPFAM" id="SSF53850">
    <property type="entry name" value="Periplasmic binding protein-like II"/>
    <property type="match status" value="1"/>
</dbReference>
<dbReference type="KEGG" id="glo:Glov_1153"/>
<evidence type="ECO:0000313" key="4">
    <source>
        <dbReference type="EMBL" id="ACD94875.1"/>
    </source>
</evidence>
<dbReference type="STRING" id="398767.Glov_1153"/>
<dbReference type="PANTHER" id="PTHR35841">
    <property type="entry name" value="PHOSPHONATES-BINDING PERIPLASMIC PROTEIN"/>
    <property type="match status" value="1"/>
</dbReference>
<keyword evidence="2 3" id="KW-0732">Signal</keyword>
<evidence type="ECO:0000313" key="5">
    <source>
        <dbReference type="Proteomes" id="UP000002420"/>
    </source>
</evidence>
<dbReference type="Gene3D" id="3.40.190.10">
    <property type="entry name" value="Periplasmic binding protein-like II"/>
    <property type="match status" value="2"/>
</dbReference>
<dbReference type="Pfam" id="PF12974">
    <property type="entry name" value="Phosphonate-bd"/>
    <property type="match status" value="1"/>
</dbReference>
<feature type="signal peptide" evidence="3">
    <location>
        <begin position="1"/>
        <end position="35"/>
    </location>
</feature>
<dbReference type="eggNOG" id="COG3221">
    <property type="taxonomic scope" value="Bacteria"/>
</dbReference>
<organism evidence="4 5">
    <name type="scientific">Trichlorobacter lovleyi (strain ATCC BAA-1151 / DSM 17278 / SZ)</name>
    <name type="common">Geobacter lovleyi</name>
    <dbReference type="NCBI Taxonomy" id="398767"/>
    <lineage>
        <taxon>Bacteria</taxon>
        <taxon>Pseudomonadati</taxon>
        <taxon>Thermodesulfobacteriota</taxon>
        <taxon>Desulfuromonadia</taxon>
        <taxon>Geobacterales</taxon>
        <taxon>Geobacteraceae</taxon>
        <taxon>Trichlorobacter</taxon>
    </lineage>
</organism>
<dbReference type="EMBL" id="CP001089">
    <property type="protein sequence ID" value="ACD94875.1"/>
    <property type="molecule type" value="Genomic_DNA"/>
</dbReference>
<evidence type="ECO:0000256" key="2">
    <source>
        <dbReference type="ARBA" id="ARBA00022729"/>
    </source>
</evidence>
<evidence type="ECO:0000256" key="3">
    <source>
        <dbReference type="SAM" id="SignalP"/>
    </source>
</evidence>
<gene>
    <name evidence="4" type="ordered locus">Glov_1153</name>
</gene>
<dbReference type="GO" id="GO:0055085">
    <property type="term" value="P:transmembrane transport"/>
    <property type="evidence" value="ECO:0007669"/>
    <property type="project" value="InterPro"/>
</dbReference>
<proteinExistence type="inferred from homology"/>
<name>B3E6Q0_TRIL1</name>
<reference evidence="4 5" key="1">
    <citation type="submission" date="2008-05" db="EMBL/GenBank/DDBJ databases">
        <title>Complete sequence of chromosome of Geobacter lovleyi SZ.</title>
        <authorList>
            <consortium name="US DOE Joint Genome Institute"/>
            <person name="Lucas S."/>
            <person name="Copeland A."/>
            <person name="Lapidus A."/>
            <person name="Glavina del Rio T."/>
            <person name="Dalin E."/>
            <person name="Tice H."/>
            <person name="Bruce D."/>
            <person name="Goodwin L."/>
            <person name="Pitluck S."/>
            <person name="Chertkov O."/>
            <person name="Meincke L."/>
            <person name="Brettin T."/>
            <person name="Detter J.C."/>
            <person name="Han C."/>
            <person name="Tapia R."/>
            <person name="Kuske C.R."/>
            <person name="Schmutz J."/>
            <person name="Larimer F."/>
            <person name="Land M."/>
            <person name="Hauser L."/>
            <person name="Kyrpides N."/>
            <person name="Mikhailova N."/>
            <person name="Sung Y."/>
            <person name="Fletcher K.E."/>
            <person name="Ritalahti K.M."/>
            <person name="Loeffler F.E."/>
            <person name="Richardson P."/>
        </authorList>
    </citation>
    <scope>NUCLEOTIDE SEQUENCE [LARGE SCALE GENOMIC DNA]</scope>
    <source>
        <strain evidence="5">ATCC BAA-1151 / DSM 17278 / SZ</strain>
    </source>
</reference>
<dbReference type="CDD" id="cd13574">
    <property type="entry name" value="PBP2_PnhD_4"/>
    <property type="match status" value="1"/>
</dbReference>
<sequence length="303" mass="33982">MTVLPLQRFGLSGSLFAAAVALCTFLLCVPPAAEAAGKPLIRFGVIPRYNPLVMYKRYQPIMDYLTAETPYRFELKISKDYPEAVRFLQQGVTQISSLGDVTFAEANLRYQAMPILKPLNKEGVPFYRSAIIVRNDSALRSITELKGKTMAFGSPHSTSGNLIPRYLLWDNKVRMQDLKSFTNLQHHDAVAKAILKGQFDAGAVKDVVAEKYKPHGLRILAWSKPIPAVPLVVRRDTPPEVVEAITRALLKLDRTTPRHKAIMKNWDDEFNNGFATARQQDYADIFRMIRAIPTGCGIGCHHK</sequence>
<dbReference type="InterPro" id="IPR005770">
    <property type="entry name" value="PhnD"/>
</dbReference>
<accession>B3E6Q0</accession>
<dbReference type="GO" id="GO:0043190">
    <property type="term" value="C:ATP-binding cassette (ABC) transporter complex"/>
    <property type="evidence" value="ECO:0007669"/>
    <property type="project" value="InterPro"/>
</dbReference>
<dbReference type="OrthoDB" id="5457670at2"/>
<feature type="chain" id="PRO_5002787587" evidence="3">
    <location>
        <begin position="36"/>
        <end position="303"/>
    </location>
</feature>
<dbReference type="AlphaFoldDB" id="B3E6Q0"/>
<keyword evidence="5" id="KW-1185">Reference proteome</keyword>
<dbReference type="Proteomes" id="UP000002420">
    <property type="component" value="Chromosome"/>
</dbReference>
<protein>
    <submittedName>
        <fullName evidence="4">Phosphonate ABC transporter, periplasmic phosphonate-binding protein</fullName>
    </submittedName>
</protein>
<comment type="similarity">
    <text evidence="1">Belongs to the phosphate/phosphite/phosphonate binding protein family.</text>
</comment>